<dbReference type="eggNOG" id="COG1493">
    <property type="taxonomic scope" value="Bacteria"/>
</dbReference>
<organism evidence="1 2">
    <name type="scientific">Thioflavicoccus mobilis 8321</name>
    <dbReference type="NCBI Taxonomy" id="765912"/>
    <lineage>
        <taxon>Bacteria</taxon>
        <taxon>Pseudomonadati</taxon>
        <taxon>Pseudomonadota</taxon>
        <taxon>Gammaproteobacteria</taxon>
        <taxon>Chromatiales</taxon>
        <taxon>Chromatiaceae</taxon>
        <taxon>Thioflavicoccus</taxon>
    </lineage>
</organism>
<dbReference type="STRING" id="765912.Thimo_3580"/>
<dbReference type="InterPro" id="IPR027417">
    <property type="entry name" value="P-loop_NTPase"/>
</dbReference>
<reference evidence="1 2" key="1">
    <citation type="submission" date="2011-09" db="EMBL/GenBank/DDBJ databases">
        <title>Complete sequence of chromosome of Thioflavicoccus mobilis 8321.</title>
        <authorList>
            <consortium name="US DOE Joint Genome Institute"/>
            <person name="Lucas S."/>
            <person name="Han J."/>
            <person name="Lapidus A."/>
            <person name="Cheng J.-F."/>
            <person name="Goodwin L."/>
            <person name="Pitluck S."/>
            <person name="Peters L."/>
            <person name="Ovchinnikova G."/>
            <person name="Lu M."/>
            <person name="Detter J.C."/>
            <person name="Han C."/>
            <person name="Tapia R."/>
            <person name="Land M."/>
            <person name="Hauser L."/>
            <person name="Kyrpides N."/>
            <person name="Ivanova N."/>
            <person name="Pagani I."/>
            <person name="Vogl K."/>
            <person name="Liu Z."/>
            <person name="Imhoff J."/>
            <person name="Thiel V."/>
            <person name="Frigaard N.-U."/>
            <person name="Bryant D."/>
            <person name="Woyke T."/>
        </authorList>
    </citation>
    <scope>NUCLEOTIDE SEQUENCE [LARGE SCALE GENOMIC DNA]</scope>
    <source>
        <strain evidence="1 2">8321</strain>
    </source>
</reference>
<gene>
    <name evidence="1" type="ORF">Thimo_3580</name>
</gene>
<sequence length="302" mass="33542">MHYYTAYGLTIVSELECPELTAVEPGEESDITIALAELSPRIDNPRHSTQHVQVSEDLFQFEQPGVARYRVIGGHIILIKTLGSSPPEEVRLHLLGTVFGALLHQQGRLPLHASAVEQEGGGIAFCGHSGAGKSTLATALNRRGLALLCDDVGVVVPNADGAPLFYPGFPRVKLWQDALHHFELDPKTLTPDWRRAEKYQLNLQDRFQLRPLPLRQIWFLEYAVEGENAAVHPLTPTQGVPLLVANTYRPSLARWLGDFQAHFHRCARIAESVALGRYVRPRSLTQLDASLDVLVREGTMIE</sequence>
<dbReference type="Proteomes" id="UP000010816">
    <property type="component" value="Chromosome"/>
</dbReference>
<dbReference type="SUPFAM" id="SSF53795">
    <property type="entry name" value="PEP carboxykinase-like"/>
    <property type="match status" value="1"/>
</dbReference>
<evidence type="ECO:0000313" key="1">
    <source>
        <dbReference type="EMBL" id="AGA92236.1"/>
    </source>
</evidence>
<protein>
    <recommendedName>
        <fullName evidence="3">Serine kinase of the HPr protein, regulates carbohydrate metabolism</fullName>
    </recommendedName>
</protein>
<evidence type="ECO:0008006" key="3">
    <source>
        <dbReference type="Google" id="ProtNLM"/>
    </source>
</evidence>
<proteinExistence type="predicted"/>
<keyword evidence="2" id="KW-1185">Reference proteome</keyword>
<dbReference type="OrthoDB" id="4544211at2"/>
<evidence type="ECO:0000313" key="2">
    <source>
        <dbReference type="Proteomes" id="UP000010816"/>
    </source>
</evidence>
<accession>L0H1W9</accession>
<dbReference type="KEGG" id="tmb:Thimo_3580"/>
<dbReference type="HOGENOM" id="CLU_073290_1_0_6"/>
<dbReference type="Gene3D" id="3.40.50.300">
    <property type="entry name" value="P-loop containing nucleotide triphosphate hydrolases"/>
    <property type="match status" value="1"/>
</dbReference>
<name>L0H1W9_9GAMM</name>
<dbReference type="AlphaFoldDB" id="L0H1W9"/>
<dbReference type="RefSeq" id="WP_015282361.1">
    <property type="nucleotide sequence ID" value="NC_019940.1"/>
</dbReference>
<dbReference type="EMBL" id="CP003051">
    <property type="protein sequence ID" value="AGA92236.1"/>
    <property type="molecule type" value="Genomic_DNA"/>
</dbReference>